<protein>
    <submittedName>
        <fullName evidence="1">Uncharacterized protein</fullName>
    </submittedName>
</protein>
<organism evidence="1 2">
    <name type="scientific">Candidatus Terrybacteria bacterium RIFCSPHIGHO2_02_41_19</name>
    <dbReference type="NCBI Taxonomy" id="1802364"/>
    <lineage>
        <taxon>Bacteria</taxon>
        <taxon>Candidatus Terryibacteriota</taxon>
    </lineage>
</organism>
<evidence type="ECO:0000313" key="2">
    <source>
        <dbReference type="Proteomes" id="UP000178646"/>
    </source>
</evidence>
<reference evidence="1 2" key="1">
    <citation type="journal article" date="2016" name="Nat. Commun.">
        <title>Thousands of microbial genomes shed light on interconnected biogeochemical processes in an aquifer system.</title>
        <authorList>
            <person name="Anantharaman K."/>
            <person name="Brown C.T."/>
            <person name="Hug L.A."/>
            <person name="Sharon I."/>
            <person name="Castelle C.J."/>
            <person name="Probst A.J."/>
            <person name="Thomas B.C."/>
            <person name="Singh A."/>
            <person name="Wilkins M.J."/>
            <person name="Karaoz U."/>
            <person name="Brodie E.L."/>
            <person name="Williams K.H."/>
            <person name="Hubbard S.S."/>
            <person name="Banfield J.F."/>
        </authorList>
    </citation>
    <scope>NUCLEOTIDE SEQUENCE [LARGE SCALE GENOMIC DNA]</scope>
</reference>
<dbReference type="EMBL" id="MHSU01000017">
    <property type="protein sequence ID" value="OHA50471.1"/>
    <property type="molecule type" value="Genomic_DNA"/>
</dbReference>
<gene>
    <name evidence="1" type="ORF">A2W59_02065</name>
</gene>
<proteinExistence type="predicted"/>
<evidence type="ECO:0000313" key="1">
    <source>
        <dbReference type="EMBL" id="OHA50471.1"/>
    </source>
</evidence>
<sequence>MSILIYERDGKTKERIFSFLKKRCVLSVVVANLNYCVDDFLIGKDNFALDDKGNYVEKRMIFEELNNLAGPIILYGKYSSSRNKELIAVEREVKLFKRNDSRLVENIFSDKFVNVYWNLYIDLVYKKLKQQ</sequence>
<dbReference type="Proteomes" id="UP000178646">
    <property type="component" value="Unassembled WGS sequence"/>
</dbReference>
<dbReference type="AlphaFoldDB" id="A0A1G2PS84"/>
<comment type="caution">
    <text evidence="1">The sequence shown here is derived from an EMBL/GenBank/DDBJ whole genome shotgun (WGS) entry which is preliminary data.</text>
</comment>
<accession>A0A1G2PS84</accession>
<name>A0A1G2PS84_9BACT</name>